<reference evidence="1 2" key="1">
    <citation type="submission" date="2016-10" db="EMBL/GenBank/DDBJ databases">
        <authorList>
            <person name="de Groot N.N."/>
        </authorList>
    </citation>
    <scope>NUCLEOTIDE SEQUENCE [LARGE SCALE GENOMIC DNA]</scope>
    <source>
        <strain evidence="1 2">CGMCC 1.9156</strain>
    </source>
</reference>
<dbReference type="EMBL" id="FONW01000001">
    <property type="protein sequence ID" value="SFE76002.1"/>
    <property type="molecule type" value="Genomic_DNA"/>
</dbReference>
<organism evidence="1 2">
    <name type="scientific">Sunxiuqinia elliptica</name>
    <dbReference type="NCBI Taxonomy" id="655355"/>
    <lineage>
        <taxon>Bacteria</taxon>
        <taxon>Pseudomonadati</taxon>
        <taxon>Bacteroidota</taxon>
        <taxon>Bacteroidia</taxon>
        <taxon>Marinilabiliales</taxon>
        <taxon>Prolixibacteraceae</taxon>
        <taxon>Sunxiuqinia</taxon>
    </lineage>
</organism>
<dbReference type="AlphaFoldDB" id="A0A1I2D646"/>
<evidence type="ECO:0000313" key="1">
    <source>
        <dbReference type="EMBL" id="SFE76002.1"/>
    </source>
</evidence>
<sequence length="41" mass="4879">MELSMNRKNSRIASELSTKNEIENWDKVLDVELKRMHMTLS</sequence>
<keyword evidence="2" id="KW-1185">Reference proteome</keyword>
<dbReference type="Proteomes" id="UP000198964">
    <property type="component" value="Unassembled WGS sequence"/>
</dbReference>
<protein>
    <submittedName>
        <fullName evidence="1">Uncharacterized protein</fullName>
    </submittedName>
</protein>
<accession>A0A1I2D646</accession>
<evidence type="ECO:0000313" key="2">
    <source>
        <dbReference type="Proteomes" id="UP000198964"/>
    </source>
</evidence>
<gene>
    <name evidence="1" type="ORF">SAMN05216283_101946</name>
</gene>
<name>A0A1I2D646_9BACT</name>
<dbReference type="STRING" id="655355.SAMN05216283_101946"/>
<proteinExistence type="predicted"/>